<evidence type="ECO:0000259" key="5">
    <source>
        <dbReference type="PROSITE" id="PS50061"/>
    </source>
</evidence>
<evidence type="ECO:0000256" key="2">
    <source>
        <dbReference type="ARBA" id="ARBA00023125"/>
    </source>
</evidence>
<comment type="subcellular location">
    <subcellularLocation>
        <location evidence="3">Nucleus</location>
    </subcellularLocation>
</comment>
<dbReference type="GO" id="GO:0000981">
    <property type="term" value="F:DNA-binding transcription factor activity, RNA polymerase II-specific"/>
    <property type="evidence" value="ECO:0007669"/>
    <property type="project" value="TreeGrafter"/>
</dbReference>
<sequence length="394" mass="42738">MSLLVEVYSSPATDTSDLPVKCIGDARSWTASPDLSDSSSRLSSDAGEPPNKKLCVTKQRGSVMDTNVTLWQFLLELLVGNQHSDIIQWTNTEGEFKLINAEEVAKLWGLRKNKLNMNYDKLSRALRYYYDKNIIKKVMGQKFVYKFVSFPEIVKTENKISFHAMMENMAKGQGCVMPHFASYDAARIKSSANFALNQGTTAVSTVKTEASALRNFRYASATPTSTMVMSTSGPPSVILIKSEPQSMPSPPLPKSSSSPSSSLHHHKMSSSSTTRPKPTPLSLPIHDPSPLPTSVLSSLAIPSPKVSMSTGLSTPLVLASPVIGPRTPFLHFWSSLSPITTMSPRLGGSASAFQFPTFATNHMTLSPMTATFSNVESLATPALTSPTRSIPCVL</sequence>
<feature type="domain" description="ETS" evidence="5">
    <location>
        <begin position="68"/>
        <end position="148"/>
    </location>
</feature>
<dbReference type="PANTHER" id="PTHR11849">
    <property type="entry name" value="ETS"/>
    <property type="match status" value="1"/>
</dbReference>
<dbReference type="PROSITE" id="PS50061">
    <property type="entry name" value="ETS_DOMAIN_3"/>
    <property type="match status" value="1"/>
</dbReference>
<feature type="region of interest" description="Disordered" evidence="4">
    <location>
        <begin position="30"/>
        <end position="53"/>
    </location>
</feature>
<evidence type="ECO:0000256" key="4">
    <source>
        <dbReference type="SAM" id="MobiDB-lite"/>
    </source>
</evidence>
<dbReference type="PRINTS" id="PR00454">
    <property type="entry name" value="ETSDOMAIN"/>
</dbReference>
<keyword evidence="3" id="KW-0539">Nucleus</keyword>
<dbReference type="PANTHER" id="PTHR11849:SF133">
    <property type="entry name" value="ETS DOMAIN-CONTAINING PROTEIN"/>
    <property type="match status" value="1"/>
</dbReference>
<dbReference type="FunFam" id="1.10.10.10:FF:000556">
    <property type="entry name" value="ELK1, member of ETS oncogene family"/>
    <property type="match status" value="1"/>
</dbReference>
<feature type="region of interest" description="Disordered" evidence="4">
    <location>
        <begin position="224"/>
        <end position="288"/>
    </location>
</feature>
<dbReference type="EnsemblMetazoa" id="G28398.20">
    <property type="protein sequence ID" value="G28398.20:cds"/>
    <property type="gene ID" value="G28398"/>
</dbReference>
<dbReference type="InterPro" id="IPR046328">
    <property type="entry name" value="ETS_fam"/>
</dbReference>
<evidence type="ECO:0000256" key="1">
    <source>
        <dbReference type="ARBA" id="ARBA00005562"/>
    </source>
</evidence>
<dbReference type="PROSITE" id="PS00346">
    <property type="entry name" value="ETS_DOMAIN_2"/>
    <property type="match status" value="1"/>
</dbReference>
<accession>A0A8W8LPD8</accession>
<dbReference type="GO" id="GO:0005634">
    <property type="term" value="C:nucleus"/>
    <property type="evidence" value="ECO:0007669"/>
    <property type="project" value="UniProtKB-SubCell"/>
</dbReference>
<reference evidence="6" key="1">
    <citation type="submission" date="2022-08" db="UniProtKB">
        <authorList>
            <consortium name="EnsemblMetazoa"/>
        </authorList>
    </citation>
    <scope>IDENTIFICATION</scope>
    <source>
        <strain evidence="6">05x7-T-G4-1.051#20</strain>
    </source>
</reference>
<feature type="compositionally biased region" description="Low complexity" evidence="4">
    <location>
        <begin position="32"/>
        <end position="45"/>
    </location>
</feature>
<dbReference type="RefSeq" id="XP_065939066.1">
    <property type="nucleotide sequence ID" value="XM_066082994.1"/>
</dbReference>
<dbReference type="Pfam" id="PF00178">
    <property type="entry name" value="Ets"/>
    <property type="match status" value="1"/>
</dbReference>
<dbReference type="InterPro" id="IPR036388">
    <property type="entry name" value="WH-like_DNA-bd_sf"/>
</dbReference>
<dbReference type="InterPro" id="IPR036390">
    <property type="entry name" value="WH_DNA-bd_sf"/>
</dbReference>
<organism evidence="6 7">
    <name type="scientific">Magallana gigas</name>
    <name type="common">Pacific oyster</name>
    <name type="synonym">Crassostrea gigas</name>
    <dbReference type="NCBI Taxonomy" id="29159"/>
    <lineage>
        <taxon>Eukaryota</taxon>
        <taxon>Metazoa</taxon>
        <taxon>Spiralia</taxon>
        <taxon>Lophotrochozoa</taxon>
        <taxon>Mollusca</taxon>
        <taxon>Bivalvia</taxon>
        <taxon>Autobranchia</taxon>
        <taxon>Pteriomorphia</taxon>
        <taxon>Ostreida</taxon>
        <taxon>Ostreoidea</taxon>
        <taxon>Ostreidae</taxon>
        <taxon>Magallana</taxon>
    </lineage>
</organism>
<dbReference type="Proteomes" id="UP000005408">
    <property type="component" value="Unassembled WGS sequence"/>
</dbReference>
<dbReference type="InterPro" id="IPR000418">
    <property type="entry name" value="Ets_dom"/>
</dbReference>
<dbReference type="GO" id="GO:0043565">
    <property type="term" value="F:sequence-specific DNA binding"/>
    <property type="evidence" value="ECO:0007669"/>
    <property type="project" value="InterPro"/>
</dbReference>
<dbReference type="GeneID" id="105323817"/>
<dbReference type="Gene3D" id="1.10.10.10">
    <property type="entry name" value="Winged helix-like DNA-binding domain superfamily/Winged helix DNA-binding domain"/>
    <property type="match status" value="1"/>
</dbReference>
<dbReference type="PROSITE" id="PS00345">
    <property type="entry name" value="ETS_DOMAIN_1"/>
    <property type="match status" value="1"/>
</dbReference>
<proteinExistence type="inferred from homology"/>
<protein>
    <recommendedName>
        <fullName evidence="5">ETS domain-containing protein</fullName>
    </recommendedName>
</protein>
<keyword evidence="2 3" id="KW-0238">DNA-binding</keyword>
<dbReference type="AlphaFoldDB" id="A0A8W8LPD8"/>
<evidence type="ECO:0000256" key="3">
    <source>
        <dbReference type="RuleBase" id="RU004019"/>
    </source>
</evidence>
<dbReference type="SMART" id="SM00413">
    <property type="entry name" value="ETS"/>
    <property type="match status" value="1"/>
</dbReference>
<name>A0A8W8LPD8_MAGGI</name>
<evidence type="ECO:0000313" key="6">
    <source>
        <dbReference type="EnsemblMetazoa" id="G28398.20:cds"/>
    </source>
</evidence>
<keyword evidence="7" id="KW-1185">Reference proteome</keyword>
<evidence type="ECO:0000313" key="7">
    <source>
        <dbReference type="Proteomes" id="UP000005408"/>
    </source>
</evidence>
<feature type="compositionally biased region" description="Polar residues" evidence="4">
    <location>
        <begin position="224"/>
        <end position="234"/>
    </location>
</feature>
<dbReference type="SUPFAM" id="SSF46785">
    <property type="entry name" value="Winged helix' DNA-binding domain"/>
    <property type="match status" value="1"/>
</dbReference>
<feature type="compositionally biased region" description="Pro residues" evidence="4">
    <location>
        <begin position="277"/>
        <end position="288"/>
    </location>
</feature>
<comment type="similarity">
    <text evidence="1 3">Belongs to the ETS family.</text>
</comment>
<dbReference type="GO" id="GO:0030154">
    <property type="term" value="P:cell differentiation"/>
    <property type="evidence" value="ECO:0007669"/>
    <property type="project" value="TreeGrafter"/>
</dbReference>